<dbReference type="GO" id="GO:0005886">
    <property type="term" value="C:plasma membrane"/>
    <property type="evidence" value="ECO:0007669"/>
    <property type="project" value="TreeGrafter"/>
</dbReference>
<name>A0A238KDJ5_9RHOB</name>
<evidence type="ECO:0000313" key="2">
    <source>
        <dbReference type="Proteomes" id="UP000202485"/>
    </source>
</evidence>
<accession>A0A238KDJ5</accession>
<keyword evidence="1" id="KW-0418">Kinase</keyword>
<dbReference type="PANTHER" id="PTHR32309">
    <property type="entry name" value="TYROSINE-PROTEIN KINASE"/>
    <property type="match status" value="1"/>
</dbReference>
<dbReference type="InterPro" id="IPR050445">
    <property type="entry name" value="Bact_polysacc_biosynth/exp"/>
</dbReference>
<protein>
    <submittedName>
        <fullName evidence="1">Tyrosine-protein kinase ptk</fullName>
        <ecNumber evidence="1">2.7.10.-</ecNumber>
    </submittedName>
</protein>
<dbReference type="Gene3D" id="3.40.50.300">
    <property type="entry name" value="P-loop containing nucleotide triphosphate hydrolases"/>
    <property type="match status" value="1"/>
</dbReference>
<dbReference type="InterPro" id="IPR027417">
    <property type="entry name" value="P-loop_NTPase"/>
</dbReference>
<reference evidence="2" key="1">
    <citation type="submission" date="2017-05" db="EMBL/GenBank/DDBJ databases">
        <authorList>
            <person name="Rodrigo-Torres L."/>
            <person name="Arahal R. D."/>
            <person name="Lucena T."/>
        </authorList>
    </citation>
    <scope>NUCLEOTIDE SEQUENCE [LARGE SCALE GENOMIC DNA]</scope>
    <source>
        <strain evidence="2">CECT 8715</strain>
    </source>
</reference>
<dbReference type="SUPFAM" id="SSF52540">
    <property type="entry name" value="P-loop containing nucleoside triphosphate hydrolases"/>
    <property type="match status" value="1"/>
</dbReference>
<proteinExistence type="predicted"/>
<sequence length="136" mass="14637">MRVRPRCRLPSRKASRGSVDVLMGERSTRSSAVIFSSSRFNDLMTGLRADYDNILIDGPPVLAVPDARVIGQACDAILLSVAPAITSRAQLAQALREFSSVNLQVTGLVMSDLGSARKQTKACGQAYGAYARCYNV</sequence>
<dbReference type="EC" id="2.7.10.-" evidence="1"/>
<organism evidence="1 2">
    <name type="scientific">Ruegeria arenilitoris</name>
    <dbReference type="NCBI Taxonomy" id="1173585"/>
    <lineage>
        <taxon>Bacteria</taxon>
        <taxon>Pseudomonadati</taxon>
        <taxon>Pseudomonadota</taxon>
        <taxon>Alphaproteobacteria</taxon>
        <taxon>Rhodobacterales</taxon>
        <taxon>Roseobacteraceae</taxon>
        <taxon>Ruegeria</taxon>
    </lineage>
</organism>
<evidence type="ECO:0000313" key="1">
    <source>
        <dbReference type="EMBL" id="SMX40915.1"/>
    </source>
</evidence>
<keyword evidence="2" id="KW-1185">Reference proteome</keyword>
<keyword evidence="1" id="KW-0808">Transferase</keyword>
<dbReference type="Proteomes" id="UP000202485">
    <property type="component" value="Unassembled WGS sequence"/>
</dbReference>
<gene>
    <name evidence="1" type="primary">ptk</name>
    <name evidence="1" type="ORF">RUA8715_01829</name>
</gene>
<dbReference type="GO" id="GO:0004713">
    <property type="term" value="F:protein tyrosine kinase activity"/>
    <property type="evidence" value="ECO:0007669"/>
    <property type="project" value="TreeGrafter"/>
</dbReference>
<dbReference type="PANTHER" id="PTHR32309:SF13">
    <property type="entry name" value="FERRIC ENTEROBACTIN TRANSPORT PROTEIN FEPE"/>
    <property type="match status" value="1"/>
</dbReference>
<dbReference type="AlphaFoldDB" id="A0A238KDJ5"/>
<dbReference type="EMBL" id="FXYG01000002">
    <property type="protein sequence ID" value="SMX40915.1"/>
    <property type="molecule type" value="Genomic_DNA"/>
</dbReference>